<dbReference type="AlphaFoldDB" id="A0A2P5GRE4"/>
<name>A0A2P5GRE4_9ENTR</name>
<sequence>MFIKKIAARILSFIYRAFILIICYLLLCYMTIVALIILDIFFDTAMQNMAWMAYNYLHSHYGWYEEIYGWGVNPVLGDFMLFCVIVFPVPVMFVAFRLLKSCKCNWFRRLWEIL</sequence>
<evidence type="ECO:0000256" key="1">
    <source>
        <dbReference type="SAM" id="Phobius"/>
    </source>
</evidence>
<proteinExistence type="predicted"/>
<reference evidence="4 5" key="1">
    <citation type="submission" date="2018-01" db="EMBL/GenBank/DDBJ databases">
        <title>Superficieibacter electus gen. nov., sp. nov., an extended-spectrum beta-lactamase possessing member of the Enterobacteriaceae family, isolated from intensive care unit surfaces.</title>
        <authorList>
            <person name="Potter R.F."/>
            <person name="D'Souza A.W."/>
        </authorList>
    </citation>
    <scope>NUCLEOTIDE SEQUENCE [LARGE SCALE GENOMIC DNA]</scope>
    <source>
        <strain evidence="3 5">BP-1</strain>
        <strain evidence="2 4">BP-2</strain>
    </source>
</reference>
<keyword evidence="1" id="KW-0472">Membrane</keyword>
<dbReference type="Proteomes" id="UP000247005">
    <property type="component" value="Unassembled WGS sequence"/>
</dbReference>
<comment type="caution">
    <text evidence="3">The sequence shown here is derived from an EMBL/GenBank/DDBJ whole genome shotgun (WGS) entry which is preliminary data.</text>
</comment>
<feature type="transmembrane region" description="Helical" evidence="1">
    <location>
        <begin position="12"/>
        <end position="42"/>
    </location>
</feature>
<evidence type="ECO:0000313" key="3">
    <source>
        <dbReference type="EMBL" id="POP49117.1"/>
    </source>
</evidence>
<dbReference type="EMBL" id="PQGD01000006">
    <property type="protein sequence ID" value="POP49117.1"/>
    <property type="molecule type" value="Genomic_DNA"/>
</dbReference>
<dbReference type="Proteomes" id="UP000237073">
    <property type="component" value="Unassembled WGS sequence"/>
</dbReference>
<accession>A0A2P5GRE4</accession>
<gene>
    <name evidence="3" type="ORF">CHU32_08350</name>
    <name evidence="2" type="ORF">CHU33_06805</name>
</gene>
<evidence type="ECO:0000313" key="2">
    <source>
        <dbReference type="EMBL" id="POP45811.1"/>
    </source>
</evidence>
<organism evidence="3 5">
    <name type="scientific">Superficieibacter electus</name>
    <dbReference type="NCBI Taxonomy" id="2022662"/>
    <lineage>
        <taxon>Bacteria</taxon>
        <taxon>Pseudomonadati</taxon>
        <taxon>Pseudomonadota</taxon>
        <taxon>Gammaproteobacteria</taxon>
        <taxon>Enterobacterales</taxon>
        <taxon>Enterobacteriaceae</taxon>
        <taxon>Superficieibacter</taxon>
    </lineage>
</organism>
<keyword evidence="1" id="KW-0812">Transmembrane</keyword>
<keyword evidence="4" id="KW-1185">Reference proteome</keyword>
<evidence type="ECO:0000313" key="5">
    <source>
        <dbReference type="Proteomes" id="UP000247005"/>
    </source>
</evidence>
<protein>
    <submittedName>
        <fullName evidence="3">Uncharacterized protein</fullName>
    </submittedName>
</protein>
<dbReference type="EMBL" id="PQGE01000005">
    <property type="protein sequence ID" value="POP45811.1"/>
    <property type="molecule type" value="Genomic_DNA"/>
</dbReference>
<evidence type="ECO:0000313" key="4">
    <source>
        <dbReference type="Proteomes" id="UP000237073"/>
    </source>
</evidence>
<keyword evidence="1" id="KW-1133">Transmembrane helix</keyword>
<feature type="transmembrane region" description="Helical" evidence="1">
    <location>
        <begin position="79"/>
        <end position="99"/>
    </location>
</feature>